<dbReference type="InterPro" id="IPR013096">
    <property type="entry name" value="Cupin_2"/>
</dbReference>
<reference evidence="3 4" key="2">
    <citation type="journal article" date="2012" name="J. Bacteriol.">
        <title>Genome Sequences of Burkholderia sp. Strains CCGE1002 and H160, Isolated from Legume Nodules in Mexico and Brazil.</title>
        <authorList>
            <person name="Ormeno-Orrillo E."/>
            <person name="Rogel M.A."/>
            <person name="Chueire L.M."/>
            <person name="Tiedje J.M."/>
            <person name="Martinez-Romero E."/>
            <person name="Hungria M."/>
        </authorList>
    </citation>
    <scope>NUCLEOTIDE SEQUENCE [LARGE SCALE GENOMIC DNA]</scope>
    <source>
        <strain evidence="3 4">CCGE1002</strain>
    </source>
</reference>
<proteinExistence type="predicted"/>
<dbReference type="Gene3D" id="2.60.120.10">
    <property type="entry name" value="Jelly Rolls"/>
    <property type="match status" value="1"/>
</dbReference>
<dbReference type="EMBL" id="CP002015">
    <property type="protein sequence ID" value="ADG19626.1"/>
    <property type="molecule type" value="Genomic_DNA"/>
</dbReference>
<dbReference type="CDD" id="cd02209">
    <property type="entry name" value="cupin_XRE_C"/>
    <property type="match status" value="1"/>
</dbReference>
<dbReference type="KEGG" id="bge:BC1002_5729"/>
<dbReference type="InterPro" id="IPR011051">
    <property type="entry name" value="RmlC_Cupin_sf"/>
</dbReference>
<sequence length="186" mass="20391">MKRDDRKSNARLVMGSKIRALHERLAYLGRNCNGGRNLEAVPFSGRGRTGDAVHSVISRYCASAWRNNAVLRRSANRSEVRAPRKRKAVLQLCRLDESVCSPQQCSARQATRRDSHPNACWSAAVGTTTHAGEEFLHVLSNQVSLNLEGRTFVLDPGDSAHFESTAPHGSQSRPSALNAAVVDTRS</sequence>
<evidence type="ECO:0000256" key="1">
    <source>
        <dbReference type="SAM" id="MobiDB-lite"/>
    </source>
</evidence>
<dbReference type="AlphaFoldDB" id="D5WK80"/>
<feature type="domain" description="Cupin type-2" evidence="2">
    <location>
        <begin position="127"/>
        <end position="170"/>
    </location>
</feature>
<evidence type="ECO:0000259" key="2">
    <source>
        <dbReference type="Pfam" id="PF07883"/>
    </source>
</evidence>
<gene>
    <name evidence="3" type="ordered locus">BC1002_5729</name>
</gene>
<dbReference type="SUPFAM" id="SSF51182">
    <property type="entry name" value="RmlC-like cupins"/>
    <property type="match status" value="1"/>
</dbReference>
<organism evidence="3 4">
    <name type="scientific">Paraburkholderia atlantica</name>
    <dbReference type="NCBI Taxonomy" id="2654982"/>
    <lineage>
        <taxon>Bacteria</taxon>
        <taxon>Pseudomonadati</taxon>
        <taxon>Pseudomonadota</taxon>
        <taxon>Betaproteobacteria</taxon>
        <taxon>Burkholderiales</taxon>
        <taxon>Burkholderiaceae</taxon>
        <taxon>Paraburkholderia</taxon>
    </lineage>
</organism>
<reference evidence="4" key="1">
    <citation type="submission" date="2010-04" db="EMBL/GenBank/DDBJ databases">
        <title>Complete sequence of chromosome 3 of Burkholderia sp. CCGE1002.</title>
        <authorList>
            <consortium name="US DOE Joint Genome Institute"/>
            <person name="Lucas S."/>
            <person name="Copeland A."/>
            <person name="Lapidus A."/>
            <person name="Cheng J.-F."/>
            <person name="Bruce D."/>
            <person name="Goodwin L."/>
            <person name="Pitluck S."/>
            <person name="Chertkov O."/>
            <person name="Detter J.C."/>
            <person name="Han C."/>
            <person name="Tapia R."/>
            <person name="Land M."/>
            <person name="Hauser L."/>
            <person name="Kyrpides N."/>
            <person name="Ovchinnikova G."/>
            <person name="Martinez-Romero E."/>
            <person name="Hernandez M.A.R."/>
            <person name="Tiedje J.M."/>
            <person name="Woyke T."/>
        </authorList>
    </citation>
    <scope>NUCLEOTIDE SEQUENCE [LARGE SCALE GENOMIC DNA]</scope>
    <source>
        <strain evidence="4">CCGE1002</strain>
    </source>
</reference>
<accession>D5WK80</accession>
<evidence type="ECO:0000313" key="3">
    <source>
        <dbReference type="EMBL" id="ADG19626.1"/>
    </source>
</evidence>
<dbReference type="Pfam" id="PF07883">
    <property type="entry name" value="Cupin_2"/>
    <property type="match status" value="1"/>
</dbReference>
<feature type="region of interest" description="Disordered" evidence="1">
    <location>
        <begin position="158"/>
        <end position="186"/>
    </location>
</feature>
<name>D5WK80_PARAM</name>
<protein>
    <submittedName>
        <fullName evidence="3">Cupin 2 conserved barrel domain protein</fullName>
    </submittedName>
</protein>
<dbReference type="eggNOG" id="COG1917">
    <property type="taxonomic scope" value="Bacteria"/>
</dbReference>
<dbReference type="InterPro" id="IPR014710">
    <property type="entry name" value="RmlC-like_jellyroll"/>
</dbReference>
<dbReference type="STRING" id="640511.BC1002_5729"/>
<dbReference type="Proteomes" id="UP000002190">
    <property type="component" value="Chromosome 3"/>
</dbReference>
<evidence type="ECO:0000313" key="4">
    <source>
        <dbReference type="Proteomes" id="UP000002190"/>
    </source>
</evidence>
<dbReference type="HOGENOM" id="CLU_1451906_0_0_4"/>